<dbReference type="AlphaFoldDB" id="A0A412XT80"/>
<dbReference type="PANTHER" id="PTHR42732">
    <property type="entry name" value="BETA-GALACTOSIDASE"/>
    <property type="match status" value="1"/>
</dbReference>
<dbReference type="Gene3D" id="2.60.120.260">
    <property type="entry name" value="Galactose-binding domain-like"/>
    <property type="match status" value="1"/>
</dbReference>
<dbReference type="InterPro" id="IPR051913">
    <property type="entry name" value="GH2_Domain-Containing"/>
</dbReference>
<keyword evidence="2 9" id="KW-0378">Hydrolase</keyword>
<organism evidence="9 10">
    <name type="scientific">Bacteroides intestinalis</name>
    <dbReference type="NCBI Taxonomy" id="329854"/>
    <lineage>
        <taxon>Bacteria</taxon>
        <taxon>Pseudomonadati</taxon>
        <taxon>Bacteroidota</taxon>
        <taxon>Bacteroidia</taxon>
        <taxon>Bacteroidales</taxon>
        <taxon>Bacteroidaceae</taxon>
        <taxon>Bacteroides</taxon>
    </lineage>
</organism>
<dbReference type="PANTHER" id="PTHR42732:SF1">
    <property type="entry name" value="BETA-MANNOSIDASE"/>
    <property type="match status" value="1"/>
</dbReference>
<dbReference type="Gene3D" id="2.60.40.10">
    <property type="entry name" value="Immunoglobulins"/>
    <property type="match status" value="2"/>
</dbReference>
<feature type="domain" description="DUF4982" evidence="8">
    <location>
        <begin position="627"/>
        <end position="683"/>
    </location>
</feature>
<keyword evidence="4" id="KW-0732">Signal</keyword>
<dbReference type="InterPro" id="IPR008979">
    <property type="entry name" value="Galactose-bd-like_sf"/>
</dbReference>
<dbReference type="RefSeq" id="WP_118421092.1">
    <property type="nucleotide sequence ID" value="NZ_QRZF01000024.1"/>
</dbReference>
<evidence type="ECO:0000313" key="10">
    <source>
        <dbReference type="Proteomes" id="UP000283850"/>
    </source>
</evidence>
<sequence>MKNTKILLCLIALILINNYILADNTPREVISLNEGWGYKPITATKKDAALTSVTLPHTWNANYLEGTTTYNREMMIYQRNLAITPAMKDKRLFLYFEGVNSAADIFVNRRTVGQHLGGYTAFCLEITDYVSPGDNSLEVWASNAYRTDILPISGDFNIYGGIHRPCRLIVTDKNCISPLYYASPGVFIHQDHISKQSADITVESLLSLQGNKVGLTLKTTVLDATGKVIESRETAANGESVKQSFKISTPHLWNGKKDPYLYTIVAELYDNGKLVDKVEQKTGFRFFTVDPEKGFFLNGEYLDLYGFCRHEDIEGKGSALVREDYDRDMSIINEIGATAMRLAHYPHAETMYELCDENGIILWTEIPFVGPGGYAYTGYLHNEGLEKNAREGLKELVYQKYNHPSICFWGVFNEILVNEGTKFKEYDNPIPFVKELNSLFKSLDPSRQTAFATCVDQSHYLDCADLVTWNKYFGWYSDAAPAAGKFFDKMKSTAKNKPVGVSEYGAGASIHHHQWPLDGKDQRTGSNIVDGKFPASFHPEEAQAYCHEGNWAAFVERPYLWAKFIWVFADYQSTIRQEGDKNGINDKGLITYDRKTKKDAFYFYKANWNPEPMIYINSRRFKERTEQNTQVKVYSNLKEATLYINGKKIGTGKKDHLNRIIWDDITLSIGKNEIKVKGKSGKQLLEDTCIWNVKK</sequence>
<dbReference type="SUPFAM" id="SSF49303">
    <property type="entry name" value="beta-Galactosidase/glucuronidase domain"/>
    <property type="match status" value="1"/>
</dbReference>
<feature type="domain" description="Glycosyl hydrolases family 2 sugar binding" evidence="7">
    <location>
        <begin position="50"/>
        <end position="169"/>
    </location>
</feature>
<dbReference type="InterPro" id="IPR006103">
    <property type="entry name" value="Glyco_hydro_2_cat"/>
</dbReference>
<feature type="chain" id="PRO_5019039855" evidence="4">
    <location>
        <begin position="23"/>
        <end position="695"/>
    </location>
</feature>
<dbReference type="InterPro" id="IPR017853">
    <property type="entry name" value="GH"/>
</dbReference>
<dbReference type="Pfam" id="PF02836">
    <property type="entry name" value="Glyco_hydro_2_C"/>
    <property type="match status" value="1"/>
</dbReference>
<comment type="similarity">
    <text evidence="1">Belongs to the glycosyl hydrolase 2 family.</text>
</comment>
<evidence type="ECO:0000259" key="7">
    <source>
        <dbReference type="Pfam" id="PF02837"/>
    </source>
</evidence>
<evidence type="ECO:0000259" key="5">
    <source>
        <dbReference type="Pfam" id="PF00703"/>
    </source>
</evidence>
<protein>
    <submittedName>
        <fullName evidence="9">Glycoside hydrolase family 2 protein</fullName>
    </submittedName>
</protein>
<dbReference type="SUPFAM" id="SSF51445">
    <property type="entry name" value="(Trans)glycosidases"/>
    <property type="match status" value="1"/>
</dbReference>
<evidence type="ECO:0000313" key="9">
    <source>
        <dbReference type="EMBL" id="RGV48291.1"/>
    </source>
</evidence>
<feature type="signal peptide" evidence="4">
    <location>
        <begin position="1"/>
        <end position="22"/>
    </location>
</feature>
<dbReference type="InterPro" id="IPR006102">
    <property type="entry name" value="Ig-like_GH2"/>
</dbReference>
<feature type="domain" description="Glycoside hydrolase family 2 immunoglobulin-like beta-sandwich" evidence="5">
    <location>
        <begin position="186"/>
        <end position="285"/>
    </location>
</feature>
<name>A0A412XT80_9BACE</name>
<dbReference type="SUPFAM" id="SSF49785">
    <property type="entry name" value="Galactose-binding domain-like"/>
    <property type="match status" value="1"/>
</dbReference>
<dbReference type="GO" id="GO:0004553">
    <property type="term" value="F:hydrolase activity, hydrolyzing O-glycosyl compounds"/>
    <property type="evidence" value="ECO:0007669"/>
    <property type="project" value="InterPro"/>
</dbReference>
<evidence type="ECO:0000256" key="2">
    <source>
        <dbReference type="ARBA" id="ARBA00022801"/>
    </source>
</evidence>
<dbReference type="EMBL" id="QRZF01000024">
    <property type="protein sequence ID" value="RGV48291.1"/>
    <property type="molecule type" value="Genomic_DNA"/>
</dbReference>
<dbReference type="InterPro" id="IPR013783">
    <property type="entry name" value="Ig-like_fold"/>
</dbReference>
<feature type="domain" description="Glycoside hydrolase family 2 catalytic" evidence="6">
    <location>
        <begin position="293"/>
        <end position="605"/>
    </location>
</feature>
<gene>
    <name evidence="9" type="ORF">DWW10_22815</name>
</gene>
<proteinExistence type="inferred from homology"/>
<dbReference type="Gene3D" id="3.20.20.80">
    <property type="entry name" value="Glycosidases"/>
    <property type="match status" value="1"/>
</dbReference>
<dbReference type="InterPro" id="IPR036156">
    <property type="entry name" value="Beta-gal/glucu_dom_sf"/>
</dbReference>
<dbReference type="Pfam" id="PF16355">
    <property type="entry name" value="DUF4982"/>
    <property type="match status" value="1"/>
</dbReference>
<dbReference type="Pfam" id="PF02837">
    <property type="entry name" value="Glyco_hydro_2_N"/>
    <property type="match status" value="1"/>
</dbReference>
<evidence type="ECO:0000256" key="1">
    <source>
        <dbReference type="ARBA" id="ARBA00007401"/>
    </source>
</evidence>
<dbReference type="Proteomes" id="UP000283850">
    <property type="component" value="Unassembled WGS sequence"/>
</dbReference>
<dbReference type="InterPro" id="IPR006104">
    <property type="entry name" value="Glyco_hydro_2_N"/>
</dbReference>
<dbReference type="InterPro" id="IPR006101">
    <property type="entry name" value="Glyco_hydro_2"/>
</dbReference>
<evidence type="ECO:0000259" key="8">
    <source>
        <dbReference type="Pfam" id="PF16355"/>
    </source>
</evidence>
<dbReference type="Pfam" id="PF00703">
    <property type="entry name" value="Glyco_hydro_2"/>
    <property type="match status" value="1"/>
</dbReference>
<dbReference type="GO" id="GO:0005975">
    <property type="term" value="P:carbohydrate metabolic process"/>
    <property type="evidence" value="ECO:0007669"/>
    <property type="project" value="InterPro"/>
</dbReference>
<accession>A0A412XT80</accession>
<comment type="caution">
    <text evidence="9">The sequence shown here is derived from an EMBL/GenBank/DDBJ whole genome shotgun (WGS) entry which is preliminary data.</text>
</comment>
<keyword evidence="3" id="KW-0326">Glycosidase</keyword>
<reference evidence="9 10" key="1">
    <citation type="submission" date="2018-08" db="EMBL/GenBank/DDBJ databases">
        <title>A genome reference for cultivated species of the human gut microbiota.</title>
        <authorList>
            <person name="Zou Y."/>
            <person name="Xue W."/>
            <person name="Luo G."/>
        </authorList>
    </citation>
    <scope>NUCLEOTIDE SEQUENCE [LARGE SCALE GENOMIC DNA]</scope>
    <source>
        <strain evidence="9 10">AF14-32</strain>
    </source>
</reference>
<evidence type="ECO:0000259" key="6">
    <source>
        <dbReference type="Pfam" id="PF02836"/>
    </source>
</evidence>
<evidence type="ECO:0000256" key="3">
    <source>
        <dbReference type="ARBA" id="ARBA00023295"/>
    </source>
</evidence>
<dbReference type="InterPro" id="IPR032311">
    <property type="entry name" value="DUF4982"/>
</dbReference>
<evidence type="ECO:0000256" key="4">
    <source>
        <dbReference type="SAM" id="SignalP"/>
    </source>
</evidence>
<dbReference type="PRINTS" id="PR00132">
    <property type="entry name" value="GLHYDRLASE2"/>
</dbReference>